<comment type="caution">
    <text evidence="1">The sequence shown here is derived from an EMBL/GenBank/DDBJ whole genome shotgun (WGS) entry which is preliminary data.</text>
</comment>
<dbReference type="Proteomes" id="UP000012371">
    <property type="component" value="Unassembled WGS sequence"/>
</dbReference>
<sequence length="38" mass="4235">MIDLGKGTDIDVLLPFSFHTCRNQVKTEPTSQTSIDLI</sequence>
<protein>
    <submittedName>
        <fullName evidence="1">Uncharacterized protein</fullName>
    </submittedName>
</protein>
<name>N1W3Y7_9LEPT</name>
<proteinExistence type="predicted"/>
<keyword evidence="2" id="KW-1185">Reference proteome</keyword>
<dbReference type="AlphaFoldDB" id="N1W3Y7"/>
<dbReference type="STRING" id="1257025.LEP1GSC203_2349"/>
<gene>
    <name evidence="1" type="ORF">LEP1GSC203_2349</name>
</gene>
<organism evidence="1 2">
    <name type="scientific">Leptospira terpstrae serovar Hualin str. LT 11-33 = ATCC 700639</name>
    <dbReference type="NCBI Taxonomy" id="1257025"/>
    <lineage>
        <taxon>Bacteria</taxon>
        <taxon>Pseudomonadati</taxon>
        <taxon>Spirochaetota</taxon>
        <taxon>Spirochaetia</taxon>
        <taxon>Leptospirales</taxon>
        <taxon>Leptospiraceae</taxon>
        <taxon>Leptospira</taxon>
    </lineage>
</organism>
<dbReference type="EMBL" id="AOGW02000008">
    <property type="protein sequence ID" value="EMY62376.1"/>
    <property type="molecule type" value="Genomic_DNA"/>
</dbReference>
<accession>N1W3Y7</accession>
<evidence type="ECO:0000313" key="2">
    <source>
        <dbReference type="Proteomes" id="UP000012371"/>
    </source>
</evidence>
<evidence type="ECO:0000313" key="1">
    <source>
        <dbReference type="EMBL" id="EMY62376.1"/>
    </source>
</evidence>
<reference evidence="1" key="1">
    <citation type="submission" date="2013-03" db="EMBL/GenBank/DDBJ databases">
        <authorList>
            <person name="Harkins D.M."/>
            <person name="Durkin A.S."/>
            <person name="Brinkac L.M."/>
            <person name="Haft D.H."/>
            <person name="Selengut J.D."/>
            <person name="Sanka R."/>
            <person name="DePew J."/>
            <person name="Purushe J."/>
            <person name="Hartskeerl R.A."/>
            <person name="Ahmed A."/>
            <person name="van der Linden H."/>
            <person name="Goris M.G.A."/>
            <person name="Vinetz J.M."/>
            <person name="Sutton G.G."/>
            <person name="Nierman W.C."/>
            <person name="Fouts D.E."/>
        </authorList>
    </citation>
    <scope>NUCLEOTIDE SEQUENCE [LARGE SCALE GENOMIC DNA]</scope>
    <source>
        <strain evidence="1">LT 11-33</strain>
    </source>
</reference>